<protein>
    <recommendedName>
        <fullName evidence="4">Sulfotransferase family protein</fullName>
    </recommendedName>
</protein>
<evidence type="ECO:0008006" key="4">
    <source>
        <dbReference type="Google" id="ProtNLM"/>
    </source>
</evidence>
<evidence type="ECO:0000313" key="3">
    <source>
        <dbReference type="Proteomes" id="UP000284605"/>
    </source>
</evidence>
<dbReference type="AlphaFoldDB" id="A0A418WJK3"/>
<proteinExistence type="predicted"/>
<dbReference type="SUPFAM" id="SSF52540">
    <property type="entry name" value="P-loop containing nucleoside triphosphate hydrolases"/>
    <property type="match status" value="1"/>
</dbReference>
<accession>A0A418WJK3</accession>
<reference evidence="2 3" key="1">
    <citation type="submission" date="2018-09" db="EMBL/GenBank/DDBJ databases">
        <authorList>
            <person name="Zhu H."/>
        </authorList>
    </citation>
    <scope>NUCLEOTIDE SEQUENCE [LARGE SCALE GENOMIC DNA]</scope>
    <source>
        <strain evidence="2 3">K1W22B-8</strain>
    </source>
</reference>
<feature type="compositionally biased region" description="Basic residues" evidence="1">
    <location>
        <begin position="1"/>
        <end position="17"/>
    </location>
</feature>
<feature type="compositionally biased region" description="Basic and acidic residues" evidence="1">
    <location>
        <begin position="105"/>
        <end position="119"/>
    </location>
</feature>
<dbReference type="GO" id="GO:0016020">
    <property type="term" value="C:membrane"/>
    <property type="evidence" value="ECO:0007669"/>
    <property type="project" value="InterPro"/>
</dbReference>
<evidence type="ECO:0000256" key="1">
    <source>
        <dbReference type="SAM" id="MobiDB-lite"/>
    </source>
</evidence>
<dbReference type="Gene3D" id="3.40.50.300">
    <property type="entry name" value="P-loop containing nucleotide triphosphate hydrolases"/>
    <property type="match status" value="1"/>
</dbReference>
<organism evidence="2 3">
    <name type="scientific">Oleomonas cavernae</name>
    <dbReference type="NCBI Taxonomy" id="2320859"/>
    <lineage>
        <taxon>Bacteria</taxon>
        <taxon>Pseudomonadati</taxon>
        <taxon>Pseudomonadota</taxon>
        <taxon>Alphaproteobacteria</taxon>
        <taxon>Acetobacterales</taxon>
        <taxon>Acetobacteraceae</taxon>
        <taxon>Oleomonas</taxon>
    </lineage>
</organism>
<name>A0A418WJK3_9PROT</name>
<comment type="caution">
    <text evidence="2">The sequence shown here is derived from an EMBL/GenBank/DDBJ whole genome shotgun (WGS) entry which is preliminary data.</text>
</comment>
<dbReference type="Pfam" id="PF03567">
    <property type="entry name" value="Sulfotransfer_2"/>
    <property type="match status" value="1"/>
</dbReference>
<sequence length="373" mass="42976">MALRRRRHPGARYRNRLGQRAGHACSAQAGTGRLLRRPAPLRPGAQPDVRAAPQRRAVRNGGLGHGGGDQHLRQPGQGHAGGDLAQHRAQRPVDRGPDLGPEGRAAADRRSAGPHRGLERQLGQRLEEQLFGSVSRQRREGTAVMFISIHIPKTAGTSLGYLFDYGSGRRIMYDYKDDYSNALMDDPVYWRRHKPFIERQFDFIHGHFFYEKYAEVFPDALYVSCLRHPVDRIISQYNHMLGEKNHNDWMYRAMIENKMDPVDFAQVDTVHNAQALHLRGRAIEDYDFIFISEWLEKSFNAFKVRYHFRRADPYMPGTEANGKIPKMNTRKVGFEITQAMKEKIFAIAREDVEIYRRGSQYCERLIHEILVRA</sequence>
<feature type="region of interest" description="Disordered" evidence="1">
    <location>
        <begin position="1"/>
        <end position="124"/>
    </location>
</feature>
<dbReference type="InterPro" id="IPR027417">
    <property type="entry name" value="P-loop_NTPase"/>
</dbReference>
<evidence type="ECO:0000313" key="2">
    <source>
        <dbReference type="EMBL" id="RJF90142.1"/>
    </source>
</evidence>
<dbReference type="InterPro" id="IPR005331">
    <property type="entry name" value="Sulfotransferase"/>
</dbReference>
<dbReference type="EMBL" id="QYUK01000011">
    <property type="protein sequence ID" value="RJF90142.1"/>
    <property type="molecule type" value="Genomic_DNA"/>
</dbReference>
<keyword evidence="3" id="KW-1185">Reference proteome</keyword>
<gene>
    <name evidence="2" type="ORF">D3874_22930</name>
</gene>
<dbReference type="Proteomes" id="UP000284605">
    <property type="component" value="Unassembled WGS sequence"/>
</dbReference>
<dbReference type="GO" id="GO:0008146">
    <property type="term" value="F:sulfotransferase activity"/>
    <property type="evidence" value="ECO:0007669"/>
    <property type="project" value="InterPro"/>
</dbReference>